<name>A0A812S4Q3_9DINO</name>
<gene>
    <name evidence="3" type="ORF">SNEC2469_LOCUS12964</name>
</gene>
<dbReference type="OrthoDB" id="440972at2759"/>
<evidence type="ECO:0000313" key="3">
    <source>
        <dbReference type="EMBL" id="CAE7462864.1"/>
    </source>
</evidence>
<keyword evidence="4" id="KW-1185">Reference proteome</keyword>
<feature type="signal peptide" evidence="2">
    <location>
        <begin position="1"/>
        <end position="20"/>
    </location>
</feature>
<feature type="compositionally biased region" description="Low complexity" evidence="1">
    <location>
        <begin position="507"/>
        <end position="533"/>
    </location>
</feature>
<feature type="region of interest" description="Disordered" evidence="1">
    <location>
        <begin position="1280"/>
        <end position="1303"/>
    </location>
</feature>
<keyword evidence="2" id="KW-0732">Signal</keyword>
<feature type="compositionally biased region" description="Pro residues" evidence="1">
    <location>
        <begin position="560"/>
        <end position="570"/>
    </location>
</feature>
<feature type="chain" id="PRO_5032400645" evidence="2">
    <location>
        <begin position="21"/>
        <end position="1462"/>
    </location>
</feature>
<dbReference type="PANTHER" id="PTHR48125:SF10">
    <property type="entry name" value="OS12G0136300 PROTEIN"/>
    <property type="match status" value="1"/>
</dbReference>
<feature type="compositionally biased region" description="Pro residues" evidence="1">
    <location>
        <begin position="480"/>
        <end position="490"/>
    </location>
</feature>
<sequence>PRLLRRGWLALSVLFDPVMDFATLTSFETGSVEVLEFSWPPAAEDQTPQACLAYVIMKRPSGFLLCVPDGFLSQVELEQGQQAGEEEGIGPSIGISAPPVQLTPTGEWISPADPETVQALIVDLASHLADQLSPADLSADDLVCFRPGSPSVFPLASEVLRQAKEWLQADGTLPADRPTMVQLASQQAKMMEVVDPPPAPQPALPHPVLSQPLAQTVLPPFQSVPKNLAATLGPPPLTRQQPPAAHVQVDLEEKGQRALQTGEPLGVGQDASLASAVLAQSQALVALVSQLSGSSADPLLEVPTGQASVRGAAGRAKLQQDLASRSGVFAQKVRENMTRRMDPTGLLPEDQVSFLRYLERHGGYSAQPLLGLVAWQVAQALDLIAIGATEGAKDSLSLLLLMLDQTAHDRGNSSLGWLLTLQADPPSNLFAAQTAVPGSNLQSFSPLAEQRWITIALAYAKELETISSRISETQPKASTPKPPVKPPATPHTPAAEEEQQLSKKQLRAAQWAARKAAGSSKSLSRVGEGSSSSPAALAENQGASVNVSYQAGPQARCTPPAGPNPVPSPPGASSAPAFELGFSSSPDASALPSSDGGAPDNDRAGVFPLQGLLYSEAAEFSFHKWLAVLPRLLKAGNTQLSRFLVSTFALRKEALPSSAALFPLPLFYEGVFHQRTCRSAKATLRGDVARCTHLVAMCLNFMHAGCKPVPLRSLQRPLTPLQTKVYARIQGLVRACARQAGAVPTCAGRKGLQLAARLSEVVVFLRDQGFEAGGYPSASEPPVGFVPHAPEGPDALRPYRDILADQVVLHGRGSWDLSAHLGPELYLPYVEPDCFRFAGTGGPCATFLGENKREILKLARIWDAAGLLSLTAGPLPDRLLTRVFRAYKAPGKQRQIGDRRGQNSWESRLAGPSKWLPTGPLLCRLHVPEGFCAVGSVTDRRDFYTQAMISPQRASTNLVGPAVPLSWLAGTVAEASFRERPRVHCIDPALYAEQLEFDRPALLAPDKQAVHLTFQALFQGDAGGVEFATAGHEGLLQGSGCLLGPGRLQSSHPVAPAGPWQGLIIDDFFAIAVQPGGFLAGTPSPSSSELIDRAKIGYRREAVLGSDDKDVRDQRHFKVAGAEIDSSESTVADGMTLCGYPVAKRIALAAASVRAAQCPALSEELVSTLCGSWVSCLLYRRCLMSALDRLFSLGRAEAAPPDPGSDLKPLPRKTASELQLLAVLAPVAVSNLSAEPDSRIFASDASMEKGAYCATEVPPEVALQLWLASDFEGEAVTLQASGSHRHPPGGVSAEGPCGPTEETDAQFQAPALAVAKPFAFEFEVLEVGEPSPLRSEVKARGLKVGPELHAARSPHYDLGSFRFCEWLVHLVSSGRVRAILLRPPVNTFARAGCPPLRSALRPLGFRPGFGPVLRANTVASLSCWSLPAMKLQPASSTRLPPFCASIRSGFPLERKLLSGRSF</sequence>
<dbReference type="Proteomes" id="UP000601435">
    <property type="component" value="Unassembled WGS sequence"/>
</dbReference>
<proteinExistence type="predicted"/>
<reference evidence="3" key="1">
    <citation type="submission" date="2021-02" db="EMBL/GenBank/DDBJ databases">
        <authorList>
            <person name="Dougan E. K."/>
            <person name="Rhodes N."/>
            <person name="Thang M."/>
            <person name="Chan C."/>
        </authorList>
    </citation>
    <scope>NUCLEOTIDE SEQUENCE</scope>
</reference>
<feature type="non-terminal residue" evidence="3">
    <location>
        <position position="1"/>
    </location>
</feature>
<evidence type="ECO:0000256" key="2">
    <source>
        <dbReference type="SAM" id="SignalP"/>
    </source>
</evidence>
<evidence type="ECO:0000313" key="4">
    <source>
        <dbReference type="Proteomes" id="UP000601435"/>
    </source>
</evidence>
<accession>A0A812S4Q3</accession>
<feature type="region of interest" description="Disordered" evidence="1">
    <location>
        <begin position="470"/>
        <end position="579"/>
    </location>
</feature>
<dbReference type="PANTHER" id="PTHR48125">
    <property type="entry name" value="LP07818P1"/>
    <property type="match status" value="1"/>
</dbReference>
<feature type="compositionally biased region" description="Polar residues" evidence="1">
    <location>
        <begin position="541"/>
        <end position="551"/>
    </location>
</feature>
<protein>
    <submittedName>
        <fullName evidence="3">Uncharacterized protein</fullName>
    </submittedName>
</protein>
<dbReference type="EMBL" id="CAJNJA010020639">
    <property type="protein sequence ID" value="CAE7462864.1"/>
    <property type="molecule type" value="Genomic_DNA"/>
</dbReference>
<comment type="caution">
    <text evidence="3">The sequence shown here is derived from an EMBL/GenBank/DDBJ whole genome shotgun (WGS) entry which is preliminary data.</text>
</comment>
<evidence type="ECO:0000256" key="1">
    <source>
        <dbReference type="SAM" id="MobiDB-lite"/>
    </source>
</evidence>
<organism evidence="3 4">
    <name type="scientific">Symbiodinium necroappetens</name>
    <dbReference type="NCBI Taxonomy" id="1628268"/>
    <lineage>
        <taxon>Eukaryota</taxon>
        <taxon>Sar</taxon>
        <taxon>Alveolata</taxon>
        <taxon>Dinophyceae</taxon>
        <taxon>Suessiales</taxon>
        <taxon>Symbiodiniaceae</taxon>
        <taxon>Symbiodinium</taxon>
    </lineage>
</organism>